<reference evidence="2" key="3">
    <citation type="submission" date="2021-05" db="UniProtKB">
        <authorList>
            <consortium name="EnsemblPlants"/>
        </authorList>
    </citation>
    <scope>IDENTIFICATION</scope>
    <source>
        <strain evidence="2">cv. B73</strain>
    </source>
</reference>
<reference evidence="2" key="2">
    <citation type="submission" date="2019-07" db="EMBL/GenBank/DDBJ databases">
        <authorList>
            <person name="Seetharam A."/>
            <person name="Woodhouse M."/>
            <person name="Cannon E."/>
        </authorList>
    </citation>
    <scope>NUCLEOTIDE SEQUENCE [LARGE SCALE GENOMIC DNA]</scope>
    <source>
        <strain evidence="2">cv. B73</strain>
    </source>
</reference>
<accession>A0A804PCM2</accession>
<dbReference type="InParanoid" id="A0A804PCM2"/>
<dbReference type="Proteomes" id="UP000007305">
    <property type="component" value="Chromosome 5"/>
</dbReference>
<evidence type="ECO:0000256" key="1">
    <source>
        <dbReference type="SAM" id="MobiDB-lite"/>
    </source>
</evidence>
<sequence length="371" mass="40156">MKEYHCDVRHVLHLHCHRPWQKKNPNIIRQTTDLWSEVNDDEGIDRRARTQVASRSLIQPPLSPEPAFSGHAPALREPLGVGAVVVDHELPLHPAHAAVAGVAELLVPPAAASSRLLHGADGALRPAAGPDAGVGAEPAERGDERRPRPVRLDAAALRGPVVGVPEAGVHPHGLRPRERHPAGLAVGEVPHRRAVHREDDVPRVPHHGVGVEVGGGVEPEAELLLPLPPPAREHVRVQRVGLARHVAQELQVDLVVRVALRRQVQGRHGARRVARHQLHLHLDLAEQVLVLGLEPGPGGPVQAQVQPAPAVHHLAAPLPPGHLRVLVEVAAMRDARYARRHRHEADQRGRPHLLLLLLLLLPCSSSSSSCL</sequence>
<keyword evidence="3" id="KW-1185">Reference proteome</keyword>
<dbReference type="Gramene" id="Zm00001eb226460_T001">
    <property type="protein sequence ID" value="Zm00001eb226460_P001"/>
    <property type="gene ID" value="Zm00001eb226460"/>
</dbReference>
<dbReference type="EnsemblPlants" id="Zm00001eb226460_T001">
    <property type="protein sequence ID" value="Zm00001eb226460_P001"/>
    <property type="gene ID" value="Zm00001eb226460"/>
</dbReference>
<organism evidence="2 3">
    <name type="scientific">Zea mays</name>
    <name type="common">Maize</name>
    <dbReference type="NCBI Taxonomy" id="4577"/>
    <lineage>
        <taxon>Eukaryota</taxon>
        <taxon>Viridiplantae</taxon>
        <taxon>Streptophyta</taxon>
        <taxon>Embryophyta</taxon>
        <taxon>Tracheophyta</taxon>
        <taxon>Spermatophyta</taxon>
        <taxon>Magnoliopsida</taxon>
        <taxon>Liliopsida</taxon>
        <taxon>Poales</taxon>
        <taxon>Poaceae</taxon>
        <taxon>PACMAD clade</taxon>
        <taxon>Panicoideae</taxon>
        <taxon>Andropogonodae</taxon>
        <taxon>Andropogoneae</taxon>
        <taxon>Tripsacinae</taxon>
        <taxon>Zea</taxon>
    </lineage>
</organism>
<evidence type="ECO:0000313" key="3">
    <source>
        <dbReference type="Proteomes" id="UP000007305"/>
    </source>
</evidence>
<dbReference type="AlphaFoldDB" id="A0A804PCM2"/>
<protein>
    <submittedName>
        <fullName evidence="2">Uncharacterized protein</fullName>
    </submittedName>
</protein>
<reference evidence="3" key="1">
    <citation type="journal article" date="2009" name="Science">
        <title>The B73 maize genome: complexity, diversity, and dynamics.</title>
        <authorList>
            <person name="Schnable P.S."/>
            <person name="Ware D."/>
            <person name="Fulton R.S."/>
            <person name="Stein J.C."/>
            <person name="Wei F."/>
            <person name="Pasternak S."/>
            <person name="Liang C."/>
            <person name="Zhang J."/>
            <person name="Fulton L."/>
            <person name="Graves T.A."/>
            <person name="Minx P."/>
            <person name="Reily A.D."/>
            <person name="Courtney L."/>
            <person name="Kruchowski S.S."/>
            <person name="Tomlinson C."/>
            <person name="Strong C."/>
            <person name="Delehaunty K."/>
            <person name="Fronick C."/>
            <person name="Courtney B."/>
            <person name="Rock S.M."/>
            <person name="Belter E."/>
            <person name="Du F."/>
            <person name="Kim K."/>
            <person name="Abbott R.M."/>
            <person name="Cotton M."/>
            <person name="Levy A."/>
            <person name="Marchetto P."/>
            <person name="Ochoa K."/>
            <person name="Jackson S.M."/>
            <person name="Gillam B."/>
            <person name="Chen W."/>
            <person name="Yan L."/>
            <person name="Higginbotham J."/>
            <person name="Cardenas M."/>
            <person name="Waligorski J."/>
            <person name="Applebaum E."/>
            <person name="Phelps L."/>
            <person name="Falcone J."/>
            <person name="Kanchi K."/>
            <person name="Thane T."/>
            <person name="Scimone A."/>
            <person name="Thane N."/>
            <person name="Henke J."/>
            <person name="Wang T."/>
            <person name="Ruppert J."/>
            <person name="Shah N."/>
            <person name="Rotter K."/>
            <person name="Hodges J."/>
            <person name="Ingenthron E."/>
            <person name="Cordes M."/>
            <person name="Kohlberg S."/>
            <person name="Sgro J."/>
            <person name="Delgado B."/>
            <person name="Mead K."/>
            <person name="Chinwalla A."/>
            <person name="Leonard S."/>
            <person name="Crouse K."/>
            <person name="Collura K."/>
            <person name="Kudrna D."/>
            <person name="Currie J."/>
            <person name="He R."/>
            <person name="Angelova A."/>
            <person name="Rajasekar S."/>
            <person name="Mueller T."/>
            <person name="Lomeli R."/>
            <person name="Scara G."/>
            <person name="Ko A."/>
            <person name="Delaney K."/>
            <person name="Wissotski M."/>
            <person name="Lopez G."/>
            <person name="Campos D."/>
            <person name="Braidotti M."/>
            <person name="Ashley E."/>
            <person name="Golser W."/>
            <person name="Kim H."/>
            <person name="Lee S."/>
            <person name="Lin J."/>
            <person name="Dujmic Z."/>
            <person name="Kim W."/>
            <person name="Talag J."/>
            <person name="Zuccolo A."/>
            <person name="Fan C."/>
            <person name="Sebastian A."/>
            <person name="Kramer M."/>
            <person name="Spiegel L."/>
            <person name="Nascimento L."/>
            <person name="Zutavern T."/>
            <person name="Miller B."/>
            <person name="Ambroise C."/>
            <person name="Muller S."/>
            <person name="Spooner W."/>
            <person name="Narechania A."/>
            <person name="Ren L."/>
            <person name="Wei S."/>
            <person name="Kumari S."/>
            <person name="Faga B."/>
            <person name="Levy M.J."/>
            <person name="McMahan L."/>
            <person name="Van Buren P."/>
            <person name="Vaughn M.W."/>
            <person name="Ying K."/>
            <person name="Yeh C.-T."/>
            <person name="Emrich S.J."/>
            <person name="Jia Y."/>
            <person name="Kalyanaraman A."/>
            <person name="Hsia A.-P."/>
            <person name="Barbazuk W.B."/>
            <person name="Baucom R.S."/>
            <person name="Brutnell T.P."/>
            <person name="Carpita N.C."/>
            <person name="Chaparro C."/>
            <person name="Chia J.-M."/>
            <person name="Deragon J.-M."/>
            <person name="Estill J.C."/>
            <person name="Fu Y."/>
            <person name="Jeddeloh J.A."/>
            <person name="Han Y."/>
            <person name="Lee H."/>
            <person name="Li P."/>
            <person name="Lisch D.R."/>
            <person name="Liu S."/>
            <person name="Liu Z."/>
            <person name="Nagel D.H."/>
            <person name="McCann M.C."/>
            <person name="SanMiguel P."/>
            <person name="Myers A.M."/>
            <person name="Nettleton D."/>
            <person name="Nguyen J."/>
            <person name="Penning B.W."/>
            <person name="Ponnala L."/>
            <person name="Schneider K.L."/>
            <person name="Schwartz D.C."/>
            <person name="Sharma A."/>
            <person name="Soderlund C."/>
            <person name="Springer N.M."/>
            <person name="Sun Q."/>
            <person name="Wang H."/>
            <person name="Waterman M."/>
            <person name="Westerman R."/>
            <person name="Wolfgruber T.K."/>
            <person name="Yang L."/>
            <person name="Yu Y."/>
            <person name="Zhang L."/>
            <person name="Zhou S."/>
            <person name="Zhu Q."/>
            <person name="Bennetzen J.L."/>
            <person name="Dawe R.K."/>
            <person name="Jiang J."/>
            <person name="Jiang N."/>
            <person name="Presting G.G."/>
            <person name="Wessler S.R."/>
            <person name="Aluru S."/>
            <person name="Martienssen R.A."/>
            <person name="Clifton S.W."/>
            <person name="McCombie W.R."/>
            <person name="Wing R.A."/>
            <person name="Wilson R.K."/>
        </authorList>
    </citation>
    <scope>NUCLEOTIDE SEQUENCE [LARGE SCALE GENOMIC DNA]</scope>
    <source>
        <strain evidence="3">cv. B73</strain>
    </source>
</reference>
<feature type="compositionally biased region" description="Basic and acidic residues" evidence="1">
    <location>
        <begin position="138"/>
        <end position="148"/>
    </location>
</feature>
<feature type="region of interest" description="Disordered" evidence="1">
    <location>
        <begin position="122"/>
        <end position="148"/>
    </location>
</feature>
<evidence type="ECO:0000313" key="2">
    <source>
        <dbReference type="EnsemblPlants" id="Zm00001eb226460_P001"/>
    </source>
</evidence>
<name>A0A804PCM2_MAIZE</name>
<proteinExistence type="predicted"/>